<evidence type="ECO:0000256" key="6">
    <source>
        <dbReference type="ARBA" id="ARBA00023139"/>
    </source>
</evidence>
<dbReference type="RefSeq" id="WP_063625789.1">
    <property type="nucleotide sequence ID" value="NZ_LVLH01000009.1"/>
</dbReference>
<gene>
    <name evidence="9" type="ORF">MGALLINA_00170</name>
</gene>
<keyword evidence="8" id="KW-0175">Coiled coil</keyword>
<protein>
    <recommendedName>
        <fullName evidence="11">DUF885 domain-containing protein</fullName>
    </recommendedName>
</protein>
<name>A0A168RQN7_9BACT</name>
<accession>A0A168RQN7</accession>
<dbReference type="NCBIfam" id="NF033817">
    <property type="entry name" value="Mplas_variab_LP"/>
    <property type="match status" value="1"/>
</dbReference>
<evidence type="ECO:0000313" key="10">
    <source>
        <dbReference type="Proteomes" id="UP000076983"/>
    </source>
</evidence>
<keyword evidence="5" id="KW-0472">Membrane</keyword>
<keyword evidence="6" id="KW-0564">Palmitate</keyword>
<evidence type="ECO:0000256" key="4">
    <source>
        <dbReference type="ARBA" id="ARBA00022737"/>
    </source>
</evidence>
<reference evidence="9 10" key="1">
    <citation type="submission" date="2016-03" db="EMBL/GenBank/DDBJ databases">
        <title>Genome sequence of Mycoplasma gallinarum strain Mgn_IPT.</title>
        <authorList>
            <person name="Yacoub E."/>
            <person name="Sirand-Pugnet P."/>
            <person name="Barre A."/>
            <person name="Maurier F."/>
            <person name="Blanchard A."/>
            <person name="Ben Abdelmoumen B.M."/>
        </authorList>
    </citation>
    <scope>NUCLEOTIDE SEQUENCE [LARGE SCALE GENOMIC DNA]</scope>
    <source>
        <strain evidence="9 10">Mgn_IPT</strain>
    </source>
</reference>
<comment type="subcellular location">
    <subcellularLocation>
        <location evidence="1">Cell membrane</location>
        <topology evidence="1">Lipid-anchor</topology>
    </subcellularLocation>
</comment>
<evidence type="ECO:0008006" key="11">
    <source>
        <dbReference type="Google" id="ProtNLM"/>
    </source>
</evidence>
<keyword evidence="7" id="KW-0449">Lipoprotein</keyword>
<dbReference type="Proteomes" id="UP000076983">
    <property type="component" value="Unassembled WGS sequence"/>
</dbReference>
<dbReference type="PANTHER" id="PTHR33361:SF2">
    <property type="entry name" value="DUF885 DOMAIN-CONTAINING PROTEIN"/>
    <property type="match status" value="1"/>
</dbReference>
<dbReference type="PANTHER" id="PTHR33361">
    <property type="entry name" value="GLR0591 PROTEIN"/>
    <property type="match status" value="1"/>
</dbReference>
<evidence type="ECO:0000256" key="3">
    <source>
        <dbReference type="ARBA" id="ARBA00022729"/>
    </source>
</evidence>
<dbReference type="EMBL" id="LVLH01000009">
    <property type="protein sequence ID" value="OAB49199.1"/>
    <property type="molecule type" value="Genomic_DNA"/>
</dbReference>
<dbReference type="InterPro" id="IPR049890">
    <property type="entry name" value="VlpA-F-like_signal"/>
</dbReference>
<evidence type="ECO:0000313" key="9">
    <source>
        <dbReference type="EMBL" id="OAB49199.1"/>
    </source>
</evidence>
<evidence type="ECO:0000256" key="7">
    <source>
        <dbReference type="ARBA" id="ARBA00023288"/>
    </source>
</evidence>
<comment type="caution">
    <text evidence="9">The sequence shown here is derived from an EMBL/GenBank/DDBJ whole genome shotgun (WGS) entry which is preliminary data.</text>
</comment>
<dbReference type="Pfam" id="PF05960">
    <property type="entry name" value="DUF885"/>
    <property type="match status" value="2"/>
</dbReference>
<organism evidence="9 10">
    <name type="scientific">Mycoplasmopsis gallinarum</name>
    <dbReference type="NCBI Taxonomy" id="29557"/>
    <lineage>
        <taxon>Bacteria</taxon>
        <taxon>Bacillati</taxon>
        <taxon>Mycoplasmatota</taxon>
        <taxon>Mycoplasmoidales</taxon>
        <taxon>Metamycoplasmataceae</taxon>
        <taxon>Mycoplasmopsis</taxon>
    </lineage>
</organism>
<evidence type="ECO:0000256" key="2">
    <source>
        <dbReference type="ARBA" id="ARBA00022475"/>
    </source>
</evidence>
<dbReference type="OrthoDB" id="9769898at2"/>
<dbReference type="AlphaFoldDB" id="A0A168RQN7"/>
<dbReference type="GO" id="GO:0005886">
    <property type="term" value="C:plasma membrane"/>
    <property type="evidence" value="ECO:0007669"/>
    <property type="project" value="UniProtKB-SubCell"/>
</dbReference>
<keyword evidence="2" id="KW-1003">Cell membrane</keyword>
<sequence>MKKKMLLFFSTVATSTALPLIAISCNNEKEKSKNVEINNDKNVINIEARNALYSQIEKEDAKITAKQNEVNEKLELYKNQVQEAKTKYSIYVQKHNQAVQAKKQLDAEKAKAEPNQEEVTRLETAYNEALQARTDALNEYKTLTANYQTSATEYTKLNDELATLIKDGLINKSVIAFSKNYQNRDIEITTKFISGVLTTFENYLSKNNLSGQSALTNEMKEIYLSTLTTWSNWLTKVDSSNLNVDSNAILKTALFDMDLIIGNLKSDYLSLNPKLWTSASYMFPITSYDNSLYRLSLSKAKNFAETAKIMKKNLTESIKLNLVPSKVVIKLNMNGVIKNLFMAEVTKFIKSGAQTISVQDLLTYKPAEDTSTTDKKLKEAKQAIYDFYKFYATEYYQAANHGLGENTDNLILSLTNTTNEVENTLEAFDNNQAVKIYGLGLNQSDLEAKAVGWNGANGIENHMSGKQAYDWMLNLASTKNGVTSEEVFDYGMSLIKENQALSKQVANLIADVIVGKGNEWQESFNYDADSNGPATPEQLTLVIRDAKGNLNWENFNKWLKSEEFQLGLEGSDVYTPEFKASLDANPDLTEIKNKLENAGYGAWTNEQTANNAYGSITNKDAYYGALSTYLAFKQFKDSTTDKAAKFFNYEIPDYSLTPISFAKRELDGAAYYSNNQYYFNPDPYYGVAKWSISSLSNHEAVMGHHLQTTYYKHTSAQDPSLDAYVSQSGAYLEGWAVFMEMFGNEIGMYGEPDFNSQSYYALPKSFKVAKSGITSFYNGAFTEEALSQIKQLHNGIYWNLIASHNPNLSDEAKLAKAVELTNMLQYFGMLNEAQFRNVRLVVDTALHGKVKGNSEIQENASLQDIREFMQRYTALSVGQINTETKRYLLYPGQATAYILGKQVFEKMYNAVLAKTGLSREEFLNKTTEQEGEHGEVKKLFNYMLKYGSMPLSVLEETIKKAYGIE</sequence>
<keyword evidence="4" id="KW-0677">Repeat</keyword>
<evidence type="ECO:0000256" key="1">
    <source>
        <dbReference type="ARBA" id="ARBA00004193"/>
    </source>
</evidence>
<dbReference type="InterPro" id="IPR010281">
    <property type="entry name" value="DUF885"/>
</dbReference>
<dbReference type="PROSITE" id="PS51257">
    <property type="entry name" value="PROKAR_LIPOPROTEIN"/>
    <property type="match status" value="1"/>
</dbReference>
<proteinExistence type="predicted"/>
<dbReference type="STRING" id="29557.MGALLINA_00170"/>
<evidence type="ECO:0000256" key="5">
    <source>
        <dbReference type="ARBA" id="ARBA00023136"/>
    </source>
</evidence>
<keyword evidence="3" id="KW-0732">Signal</keyword>
<keyword evidence="10" id="KW-1185">Reference proteome</keyword>
<dbReference type="PATRIC" id="fig|29557.3.peg.6"/>
<evidence type="ECO:0000256" key="8">
    <source>
        <dbReference type="SAM" id="Coils"/>
    </source>
</evidence>
<feature type="coiled-coil region" evidence="8">
    <location>
        <begin position="67"/>
        <end position="94"/>
    </location>
</feature>